<feature type="domain" description="PNPLA" evidence="2">
    <location>
        <begin position="18"/>
        <end position="202"/>
    </location>
</feature>
<dbReference type="PANTHER" id="PTHR46394:SF1">
    <property type="entry name" value="PNPLA DOMAIN-CONTAINING PROTEIN"/>
    <property type="match status" value="1"/>
</dbReference>
<dbReference type="SUPFAM" id="SSF52151">
    <property type="entry name" value="FabD/lysophospholipase-like"/>
    <property type="match status" value="1"/>
</dbReference>
<dbReference type="PROSITE" id="PS51635">
    <property type="entry name" value="PNPLA"/>
    <property type="match status" value="1"/>
</dbReference>
<dbReference type="EMBL" id="MN739689">
    <property type="protein sequence ID" value="QHT21337.1"/>
    <property type="molecule type" value="Genomic_DNA"/>
</dbReference>
<dbReference type="GO" id="GO:0006629">
    <property type="term" value="P:lipid metabolic process"/>
    <property type="evidence" value="ECO:0007669"/>
    <property type="project" value="UniProtKB-KW"/>
</dbReference>
<evidence type="ECO:0000259" key="2">
    <source>
        <dbReference type="PROSITE" id="PS51635"/>
    </source>
</evidence>
<organism evidence="3">
    <name type="scientific">viral metagenome</name>
    <dbReference type="NCBI Taxonomy" id="1070528"/>
    <lineage>
        <taxon>unclassified sequences</taxon>
        <taxon>metagenomes</taxon>
        <taxon>organismal metagenomes</taxon>
    </lineage>
</organism>
<evidence type="ECO:0000313" key="3">
    <source>
        <dbReference type="EMBL" id="QHT21337.1"/>
    </source>
</evidence>
<dbReference type="AlphaFoldDB" id="A0A6C0DWV9"/>
<proteinExistence type="predicted"/>
<sequence length="310" mass="35592">MEDIREPPVIPQRQIKHLVVSGGSIWGFTGFGILFEAIECGFLNMADIESVYATSAGTIIATMLILKINHHILFDYLLKRPWETVCKQNKYSVLEIYDAKGLFHKGVIENIFSPLFKSVDLTTDITLQELYEWSKVDLHIYTTELNEFKSVDISHSTHPHWRVLDAIYASCSIPLVFSPLIIENECYLDGGIFVNYPIENCLAKVENVHEIFGISLGNSKINEETIQYANVTSTSNIFDIITTVFNKMLQKHVFQKQPHTVEIPYQIRCLQNTTAELFMTSLYDRGFRQSLLNDGIDRMKHACKTWFIHC</sequence>
<reference evidence="3" key="1">
    <citation type="journal article" date="2020" name="Nature">
        <title>Giant virus diversity and host interactions through global metagenomics.</title>
        <authorList>
            <person name="Schulz F."/>
            <person name="Roux S."/>
            <person name="Paez-Espino D."/>
            <person name="Jungbluth S."/>
            <person name="Walsh D.A."/>
            <person name="Denef V.J."/>
            <person name="McMahon K.D."/>
            <person name="Konstantinidis K.T."/>
            <person name="Eloe-Fadrosh E.A."/>
            <person name="Kyrpides N.C."/>
            <person name="Woyke T."/>
        </authorList>
    </citation>
    <scope>NUCLEOTIDE SEQUENCE</scope>
    <source>
        <strain evidence="3">GVMAG-M-3300023174-92</strain>
    </source>
</reference>
<dbReference type="Pfam" id="PF01734">
    <property type="entry name" value="Patatin"/>
    <property type="match status" value="1"/>
</dbReference>
<protein>
    <recommendedName>
        <fullName evidence="2">PNPLA domain-containing protein</fullName>
    </recommendedName>
</protein>
<dbReference type="InterPro" id="IPR052580">
    <property type="entry name" value="Lipid_Hydrolase"/>
</dbReference>
<accession>A0A6C0DWV9</accession>
<dbReference type="Gene3D" id="3.40.1090.10">
    <property type="entry name" value="Cytosolic phospholipase A2 catalytic domain"/>
    <property type="match status" value="1"/>
</dbReference>
<dbReference type="InterPro" id="IPR016035">
    <property type="entry name" value="Acyl_Trfase/lysoPLipase"/>
</dbReference>
<evidence type="ECO:0000256" key="1">
    <source>
        <dbReference type="ARBA" id="ARBA00023098"/>
    </source>
</evidence>
<name>A0A6C0DWV9_9ZZZZ</name>
<dbReference type="InterPro" id="IPR002641">
    <property type="entry name" value="PNPLA_dom"/>
</dbReference>
<keyword evidence="1" id="KW-0443">Lipid metabolism</keyword>
<dbReference type="PANTHER" id="PTHR46394">
    <property type="entry name" value="ANNEXIN"/>
    <property type="match status" value="1"/>
</dbReference>